<proteinExistence type="predicted"/>
<keyword evidence="1" id="KW-0812">Transmembrane</keyword>
<keyword evidence="1" id="KW-0472">Membrane</keyword>
<feature type="transmembrane region" description="Helical" evidence="1">
    <location>
        <begin position="137"/>
        <end position="156"/>
    </location>
</feature>
<organism evidence="2">
    <name type="scientific">Streptomyces sp. NBC_00180</name>
    <dbReference type="NCBI Taxonomy" id="2903632"/>
    <lineage>
        <taxon>Bacteria</taxon>
        <taxon>Bacillati</taxon>
        <taxon>Actinomycetota</taxon>
        <taxon>Actinomycetes</taxon>
        <taxon>Kitasatosporales</taxon>
        <taxon>Streptomycetaceae</taxon>
        <taxon>Streptomyces</taxon>
    </lineage>
</organism>
<protein>
    <submittedName>
        <fullName evidence="2">Uncharacterized protein</fullName>
    </submittedName>
</protein>
<keyword evidence="1" id="KW-1133">Transmembrane helix</keyword>
<name>A0AAU1HRL4_9ACTN</name>
<dbReference type="AlphaFoldDB" id="A0AAU1HRL4"/>
<evidence type="ECO:0000313" key="2">
    <source>
        <dbReference type="EMBL" id="WTP84809.1"/>
    </source>
</evidence>
<feature type="transmembrane region" description="Helical" evidence="1">
    <location>
        <begin position="67"/>
        <end position="88"/>
    </location>
</feature>
<evidence type="ECO:0000256" key="1">
    <source>
        <dbReference type="SAM" id="Phobius"/>
    </source>
</evidence>
<reference evidence="2" key="1">
    <citation type="submission" date="2022-10" db="EMBL/GenBank/DDBJ databases">
        <title>The complete genomes of actinobacterial strains from the NBC collection.</title>
        <authorList>
            <person name="Joergensen T.S."/>
            <person name="Alvarez Arevalo M."/>
            <person name="Sterndorff E.B."/>
            <person name="Faurdal D."/>
            <person name="Vuksanovic O."/>
            <person name="Mourched A.-S."/>
            <person name="Charusanti P."/>
            <person name="Shaw S."/>
            <person name="Blin K."/>
            <person name="Weber T."/>
        </authorList>
    </citation>
    <scope>NUCLEOTIDE SEQUENCE</scope>
    <source>
        <strain evidence="2">NBC 00180</strain>
    </source>
</reference>
<dbReference type="EMBL" id="CP108140">
    <property type="protein sequence ID" value="WTP84809.1"/>
    <property type="molecule type" value="Genomic_DNA"/>
</dbReference>
<sequence>MVCVTGPLLYGAAAGAAGTTTLNVVTYGDMVLRGRPASSTPETTVRRLAEKLHLRIPGEGAVQENRIAALGALTGLAAGTGMGVVLGLAHAAGWRPAPSAQYAVAVVGALVATNGPMTVLGVTDPRTWAAADWAADIVPHLAYAVVTVSVFNRLLGPPPTAARGRRASHRGRHCC</sequence>
<accession>A0AAU1HRL4</accession>
<gene>
    <name evidence="2" type="ORF">OG477_05275</name>
</gene>
<feature type="transmembrane region" description="Helical" evidence="1">
    <location>
        <begin position="100"/>
        <end position="117"/>
    </location>
</feature>